<gene>
    <name evidence="2" type="ORF">H0I76_15710</name>
</gene>
<dbReference type="RefSeq" id="WP_200611782.1">
    <property type="nucleotide sequence ID" value="NZ_JAEHHL010000009.1"/>
</dbReference>
<dbReference type="Pfam" id="PF12728">
    <property type="entry name" value="HTH_17"/>
    <property type="match status" value="1"/>
</dbReference>
<evidence type="ECO:0000313" key="2">
    <source>
        <dbReference type="EMBL" id="MBK0400645.1"/>
    </source>
</evidence>
<dbReference type="AlphaFoldDB" id="A0A8J7M9D0"/>
<dbReference type="InterPro" id="IPR041657">
    <property type="entry name" value="HTH_17"/>
</dbReference>
<organism evidence="2 3">
    <name type="scientific">Thermohalobaculum xanthum</name>
    <dbReference type="NCBI Taxonomy" id="2753746"/>
    <lineage>
        <taxon>Bacteria</taxon>
        <taxon>Pseudomonadati</taxon>
        <taxon>Pseudomonadota</taxon>
        <taxon>Alphaproteobacteria</taxon>
        <taxon>Rhodobacterales</taxon>
        <taxon>Paracoccaceae</taxon>
        <taxon>Thermohalobaculum</taxon>
    </lineage>
</organism>
<accession>A0A8J7M9D0</accession>
<feature type="domain" description="Helix-turn-helix" evidence="1">
    <location>
        <begin position="87"/>
        <end position="135"/>
    </location>
</feature>
<comment type="caution">
    <text evidence="2">The sequence shown here is derived from an EMBL/GenBank/DDBJ whole genome shotgun (WGS) entry which is preliminary data.</text>
</comment>
<keyword evidence="2" id="KW-0238">DNA-binding</keyword>
<keyword evidence="3" id="KW-1185">Reference proteome</keyword>
<evidence type="ECO:0000313" key="3">
    <source>
        <dbReference type="Proteomes" id="UP000655420"/>
    </source>
</evidence>
<dbReference type="EMBL" id="JAEHHL010000009">
    <property type="protein sequence ID" value="MBK0400645.1"/>
    <property type="molecule type" value="Genomic_DNA"/>
</dbReference>
<dbReference type="NCBIfam" id="TIGR01764">
    <property type="entry name" value="excise"/>
    <property type="match status" value="1"/>
</dbReference>
<dbReference type="GO" id="GO:0003677">
    <property type="term" value="F:DNA binding"/>
    <property type="evidence" value="ECO:0007669"/>
    <property type="project" value="UniProtKB-KW"/>
</dbReference>
<proteinExistence type="predicted"/>
<sequence>MPTLEASGFGDRLPTQIEQDDAKRFLNILEKSRRPSGAYTFFFREIGSHDAPAEVHLDKSLAEVLRQLLAIIAHGQAVQITPIRAELSTLQAAKALGVSRPYLIKLLERGEIPFRNVGRHRRIKAEDVFDYKRGQDAVRSKVLAEMLRDDGL</sequence>
<evidence type="ECO:0000259" key="1">
    <source>
        <dbReference type="Pfam" id="PF12728"/>
    </source>
</evidence>
<dbReference type="InterPro" id="IPR010093">
    <property type="entry name" value="SinI_DNA-bd"/>
</dbReference>
<dbReference type="Proteomes" id="UP000655420">
    <property type="component" value="Unassembled WGS sequence"/>
</dbReference>
<reference evidence="2" key="1">
    <citation type="submission" date="2020-12" db="EMBL/GenBank/DDBJ databases">
        <title>Bacterial taxonomy.</title>
        <authorList>
            <person name="Pan X."/>
        </authorList>
    </citation>
    <scope>NUCLEOTIDE SEQUENCE</scope>
    <source>
        <strain evidence="2">M0105</strain>
    </source>
</reference>
<protein>
    <submittedName>
        <fullName evidence="2">Excisionase family DNA-binding protein</fullName>
    </submittedName>
</protein>
<name>A0A8J7M9D0_9RHOB</name>